<keyword evidence="3" id="KW-1185">Reference proteome</keyword>
<reference evidence="2" key="1">
    <citation type="submission" date="2022-01" db="EMBL/GenBank/DDBJ databases">
        <title>Genome Sequence Resource for Two Populations of Ditylenchus destructor, the Migratory Endoparasitic Phytonematode.</title>
        <authorList>
            <person name="Zhang H."/>
            <person name="Lin R."/>
            <person name="Xie B."/>
        </authorList>
    </citation>
    <scope>NUCLEOTIDE SEQUENCE</scope>
    <source>
        <strain evidence="2">BazhouSP</strain>
    </source>
</reference>
<evidence type="ECO:0000313" key="2">
    <source>
        <dbReference type="EMBL" id="KAI1723308.1"/>
    </source>
</evidence>
<name>A0AAD4R4T8_9BILA</name>
<keyword evidence="1" id="KW-1133">Transmembrane helix</keyword>
<evidence type="ECO:0000256" key="1">
    <source>
        <dbReference type="SAM" id="Phobius"/>
    </source>
</evidence>
<keyword evidence="1" id="KW-0812">Transmembrane</keyword>
<sequence>MLRAGNPAALVTCLAGSWFSLIYSAALFLFVLLLPFQPNQSILGSSLPFDGYIYTPGQDPCTHNNKGNPWGWIGNGKATLAQWPSCSSHCALPRLPPKLAPISSLPLSPKDESNRCLISQS</sequence>
<dbReference type="EMBL" id="JAKKPZ010000003">
    <property type="protein sequence ID" value="KAI1723308.1"/>
    <property type="molecule type" value="Genomic_DNA"/>
</dbReference>
<evidence type="ECO:0000313" key="3">
    <source>
        <dbReference type="Proteomes" id="UP001201812"/>
    </source>
</evidence>
<accession>A0AAD4R4T8</accession>
<feature type="transmembrane region" description="Helical" evidence="1">
    <location>
        <begin position="15"/>
        <end position="36"/>
    </location>
</feature>
<dbReference type="AlphaFoldDB" id="A0AAD4R4T8"/>
<dbReference type="Proteomes" id="UP001201812">
    <property type="component" value="Unassembled WGS sequence"/>
</dbReference>
<keyword evidence="1" id="KW-0472">Membrane</keyword>
<comment type="caution">
    <text evidence="2">The sequence shown here is derived from an EMBL/GenBank/DDBJ whole genome shotgun (WGS) entry which is preliminary data.</text>
</comment>
<protein>
    <submittedName>
        <fullName evidence="2">Uncharacterized protein</fullName>
    </submittedName>
</protein>
<proteinExistence type="predicted"/>
<gene>
    <name evidence="2" type="ORF">DdX_03462</name>
</gene>
<organism evidence="2 3">
    <name type="scientific">Ditylenchus destructor</name>
    <dbReference type="NCBI Taxonomy" id="166010"/>
    <lineage>
        <taxon>Eukaryota</taxon>
        <taxon>Metazoa</taxon>
        <taxon>Ecdysozoa</taxon>
        <taxon>Nematoda</taxon>
        <taxon>Chromadorea</taxon>
        <taxon>Rhabditida</taxon>
        <taxon>Tylenchina</taxon>
        <taxon>Tylenchomorpha</taxon>
        <taxon>Sphaerularioidea</taxon>
        <taxon>Anguinidae</taxon>
        <taxon>Anguininae</taxon>
        <taxon>Ditylenchus</taxon>
    </lineage>
</organism>